<gene>
    <name evidence="3" type="ORF">ECRASSUSDP1_LOCUS16103</name>
</gene>
<evidence type="ECO:0000256" key="1">
    <source>
        <dbReference type="ARBA" id="ARBA00006781"/>
    </source>
</evidence>
<feature type="compositionally biased region" description="Basic and acidic residues" evidence="2">
    <location>
        <begin position="75"/>
        <end position="85"/>
    </location>
</feature>
<keyword evidence="4" id="KW-1185">Reference proteome</keyword>
<accession>A0AAD1XL26</accession>
<dbReference type="PANTHER" id="PTHR13261">
    <property type="entry name" value="BRCA2 AND CDKN1A INTERACTING PROTEIN"/>
    <property type="match status" value="1"/>
</dbReference>
<comment type="caution">
    <text evidence="3">The sequence shown here is derived from an EMBL/GenBank/DDBJ whole genome shotgun (WGS) entry which is preliminary data.</text>
</comment>
<evidence type="ECO:0000256" key="2">
    <source>
        <dbReference type="SAM" id="MobiDB-lite"/>
    </source>
</evidence>
<feature type="compositionally biased region" description="Basic and acidic residues" evidence="2">
    <location>
        <begin position="1"/>
        <end position="16"/>
    </location>
</feature>
<sequence>MEKTKKRDEKTKKKETEEIETPQEEEEEEIIGEGDHSDEDFEGEDDSDMSEEEIMFNKILKRQKVKEDSDEEEKEKETPDDKSEDNLQADFEIVAPCESFFHSIKMLIQKLCDEQKFDISGLADALIEQQSLGSLPVTTLDIDLDAKYKNLDDKDFEKMRIKHNNDRDVYGITTVINFCDREDKPFLEEIYGYVMYKAKKFLQKDQIKKFISILNSKKIGLFINERYLNLPVNLIPDLLKGIVEDINFTKQQDDVENPEAYDFDYFIGMAKISSDNLYYKPEEERFIEKSVISFKFSCKSDENQEQYKRVIYLLKYSKFRNIVENIDGLFKEKE</sequence>
<name>A0AAD1XL26_EUPCR</name>
<dbReference type="InterPro" id="IPR025602">
    <property type="entry name" value="BCP1_family"/>
</dbReference>
<reference evidence="3" key="1">
    <citation type="submission" date="2023-07" db="EMBL/GenBank/DDBJ databases">
        <authorList>
            <consortium name="AG Swart"/>
            <person name="Singh M."/>
            <person name="Singh A."/>
            <person name="Seah K."/>
            <person name="Emmerich C."/>
        </authorList>
    </citation>
    <scope>NUCLEOTIDE SEQUENCE</scope>
    <source>
        <strain evidence="3">DP1</strain>
    </source>
</reference>
<organism evidence="3 4">
    <name type="scientific">Euplotes crassus</name>
    <dbReference type="NCBI Taxonomy" id="5936"/>
    <lineage>
        <taxon>Eukaryota</taxon>
        <taxon>Sar</taxon>
        <taxon>Alveolata</taxon>
        <taxon>Ciliophora</taxon>
        <taxon>Intramacronucleata</taxon>
        <taxon>Spirotrichea</taxon>
        <taxon>Hypotrichia</taxon>
        <taxon>Euplotida</taxon>
        <taxon>Euplotidae</taxon>
        <taxon>Moneuplotes</taxon>
    </lineage>
</organism>
<evidence type="ECO:0008006" key="5">
    <source>
        <dbReference type="Google" id="ProtNLM"/>
    </source>
</evidence>
<dbReference type="PANTHER" id="PTHR13261:SF0">
    <property type="entry name" value="BRCA2 AND CDKN1A-INTERACTING PROTEIN"/>
    <property type="match status" value="1"/>
</dbReference>
<dbReference type="Pfam" id="PF13862">
    <property type="entry name" value="BCCIP"/>
    <property type="match status" value="1"/>
</dbReference>
<evidence type="ECO:0000313" key="4">
    <source>
        <dbReference type="Proteomes" id="UP001295684"/>
    </source>
</evidence>
<protein>
    <recommendedName>
        <fullName evidence="5">Protein BCP1</fullName>
    </recommendedName>
</protein>
<feature type="region of interest" description="Disordered" evidence="2">
    <location>
        <begin position="1"/>
        <end position="86"/>
    </location>
</feature>
<dbReference type="AlphaFoldDB" id="A0AAD1XL26"/>
<dbReference type="Proteomes" id="UP001295684">
    <property type="component" value="Unassembled WGS sequence"/>
</dbReference>
<comment type="similarity">
    <text evidence="1">Belongs to the BCP1 family.</text>
</comment>
<proteinExistence type="inferred from homology"/>
<feature type="compositionally biased region" description="Acidic residues" evidence="2">
    <location>
        <begin position="17"/>
        <end position="54"/>
    </location>
</feature>
<evidence type="ECO:0000313" key="3">
    <source>
        <dbReference type="EMBL" id="CAI2374746.1"/>
    </source>
</evidence>
<dbReference type="GO" id="GO:0005634">
    <property type="term" value="C:nucleus"/>
    <property type="evidence" value="ECO:0007669"/>
    <property type="project" value="TreeGrafter"/>
</dbReference>
<dbReference type="EMBL" id="CAMPGE010016170">
    <property type="protein sequence ID" value="CAI2374746.1"/>
    <property type="molecule type" value="Genomic_DNA"/>
</dbReference>